<keyword evidence="3" id="KW-0285">Flavoprotein</keyword>
<evidence type="ECO:0000313" key="7">
    <source>
        <dbReference type="EMBL" id="CAH1793247.1"/>
    </source>
</evidence>
<dbReference type="Gene3D" id="3.30.9.10">
    <property type="entry name" value="D-Amino Acid Oxidase, subunit A, domain 2"/>
    <property type="match status" value="1"/>
</dbReference>
<evidence type="ECO:0000256" key="1">
    <source>
        <dbReference type="ARBA" id="ARBA00001974"/>
    </source>
</evidence>
<proteinExistence type="inferred from homology"/>
<comment type="cofactor">
    <cofactor evidence="1">
        <name>FAD</name>
        <dbReference type="ChEBI" id="CHEBI:57692"/>
    </cofactor>
</comment>
<dbReference type="InterPro" id="IPR045170">
    <property type="entry name" value="MTOX"/>
</dbReference>
<evidence type="ECO:0000259" key="6">
    <source>
        <dbReference type="Pfam" id="PF01266"/>
    </source>
</evidence>
<dbReference type="InterPro" id="IPR036188">
    <property type="entry name" value="FAD/NAD-bd_sf"/>
</dbReference>
<keyword evidence="4" id="KW-0274">FAD</keyword>
<comment type="caution">
    <text evidence="7">The sequence shown here is derived from an EMBL/GenBank/DDBJ whole genome shotgun (WGS) entry which is preliminary data.</text>
</comment>
<evidence type="ECO:0000256" key="4">
    <source>
        <dbReference type="ARBA" id="ARBA00022827"/>
    </source>
</evidence>
<protein>
    <recommendedName>
        <fullName evidence="6">FAD dependent oxidoreductase domain-containing protein</fullName>
    </recommendedName>
</protein>
<feature type="domain" description="FAD dependent oxidoreductase" evidence="6">
    <location>
        <begin position="29"/>
        <end position="422"/>
    </location>
</feature>
<evidence type="ECO:0000256" key="5">
    <source>
        <dbReference type="ARBA" id="ARBA00023002"/>
    </source>
</evidence>
<keyword evidence="5" id="KW-0560">Oxidoreductase</keyword>
<evidence type="ECO:0000313" key="8">
    <source>
        <dbReference type="Proteomes" id="UP000749559"/>
    </source>
</evidence>
<dbReference type="Pfam" id="PF01266">
    <property type="entry name" value="DAO"/>
    <property type="match status" value="1"/>
</dbReference>
<dbReference type="PANTHER" id="PTHR10961">
    <property type="entry name" value="PEROXISOMAL SARCOSINE OXIDASE"/>
    <property type="match status" value="1"/>
</dbReference>
<evidence type="ECO:0000256" key="2">
    <source>
        <dbReference type="ARBA" id="ARBA00010989"/>
    </source>
</evidence>
<keyword evidence="8" id="KW-1185">Reference proteome</keyword>
<comment type="similarity">
    <text evidence="2">Belongs to the MSOX/MTOX family.</text>
</comment>
<dbReference type="GO" id="GO:0008115">
    <property type="term" value="F:sarcosine oxidase activity"/>
    <property type="evidence" value="ECO:0007669"/>
    <property type="project" value="TreeGrafter"/>
</dbReference>
<sequence>AIQSPIAKYYSIVYSSYSIRQSMSPEVFDLCVVGAGMIGSAAAMHASTSCSKTDPRNKVILIGPQEPKNKYSQENQRRFIFGAHYDEGRMVCYNNKWDEWDDLTIASSKRYMEIEKRTGIRFFNPVETLIMFNEDSSFATIEENDDDEYGNNALSHADAQTAFPCLKIPSGTKCLRNHTKTGYVSARKYVSAMQKSTEMDGCVILNDIVIRLTEIAASKDSVHHIKITTKSGKEIVARNVLIATGAFTTLYDLFPSGILPQIILKSQLVAKIEISAEEALRIRSFPMVDWEIQSNSYTKWTGLKEGLSIDGCYILPPILYPDGKIYIKIGHAHTFEEVVSTKTEIQNWYTRKEHPEAQEALVKTLCILIPDLRILSVHIDTCITTHTETGLPYIDKVSDHIGIAVGGNGHAGRSCDEIGRIAVNLVMKNIWVSDLVQKRFKLIQKDSEKSML</sequence>
<dbReference type="GO" id="GO:0050660">
    <property type="term" value="F:flavin adenine dinucleotide binding"/>
    <property type="evidence" value="ECO:0007669"/>
    <property type="project" value="InterPro"/>
</dbReference>
<organism evidence="7 8">
    <name type="scientific">Owenia fusiformis</name>
    <name type="common">Polychaete worm</name>
    <dbReference type="NCBI Taxonomy" id="6347"/>
    <lineage>
        <taxon>Eukaryota</taxon>
        <taxon>Metazoa</taxon>
        <taxon>Spiralia</taxon>
        <taxon>Lophotrochozoa</taxon>
        <taxon>Annelida</taxon>
        <taxon>Polychaeta</taxon>
        <taxon>Sedentaria</taxon>
        <taxon>Canalipalpata</taxon>
        <taxon>Sabellida</taxon>
        <taxon>Oweniida</taxon>
        <taxon>Oweniidae</taxon>
        <taxon>Owenia</taxon>
    </lineage>
</organism>
<dbReference type="Proteomes" id="UP000749559">
    <property type="component" value="Unassembled WGS sequence"/>
</dbReference>
<gene>
    <name evidence="7" type="ORF">OFUS_LOCUS18123</name>
</gene>
<dbReference type="AlphaFoldDB" id="A0A8S4PHN5"/>
<dbReference type="Gene3D" id="3.50.50.60">
    <property type="entry name" value="FAD/NAD(P)-binding domain"/>
    <property type="match status" value="1"/>
</dbReference>
<dbReference type="PANTHER" id="PTHR10961:SF10">
    <property type="entry name" value="FAD DEPENDENT OXIDOREDUCTASE DOMAIN-CONTAINING PROTEIN"/>
    <property type="match status" value="1"/>
</dbReference>
<dbReference type="EMBL" id="CAIIXF020000008">
    <property type="protein sequence ID" value="CAH1793247.1"/>
    <property type="molecule type" value="Genomic_DNA"/>
</dbReference>
<evidence type="ECO:0000256" key="3">
    <source>
        <dbReference type="ARBA" id="ARBA00022630"/>
    </source>
</evidence>
<dbReference type="InterPro" id="IPR006076">
    <property type="entry name" value="FAD-dep_OxRdtase"/>
</dbReference>
<name>A0A8S4PHN5_OWEFU</name>
<accession>A0A8S4PHN5</accession>
<feature type="non-terminal residue" evidence="7">
    <location>
        <position position="1"/>
    </location>
</feature>
<reference evidence="7" key="1">
    <citation type="submission" date="2022-03" db="EMBL/GenBank/DDBJ databases">
        <authorList>
            <person name="Martin C."/>
        </authorList>
    </citation>
    <scope>NUCLEOTIDE SEQUENCE</scope>
</reference>
<dbReference type="SUPFAM" id="SSF51905">
    <property type="entry name" value="FAD/NAD(P)-binding domain"/>
    <property type="match status" value="1"/>
</dbReference>